<reference evidence="3" key="1">
    <citation type="journal article" date="2020" name="Stud. Mycol.">
        <title>101 Dothideomycetes genomes: A test case for predicting lifestyles and emergence of pathogens.</title>
        <authorList>
            <person name="Haridas S."/>
            <person name="Albert R."/>
            <person name="Binder M."/>
            <person name="Bloem J."/>
            <person name="LaButti K."/>
            <person name="Salamov A."/>
            <person name="Andreopoulos B."/>
            <person name="Baker S."/>
            <person name="Barry K."/>
            <person name="Bills G."/>
            <person name="Bluhm B."/>
            <person name="Cannon C."/>
            <person name="Castanera R."/>
            <person name="Culley D."/>
            <person name="Daum C."/>
            <person name="Ezra D."/>
            <person name="Gonzalez J."/>
            <person name="Henrissat B."/>
            <person name="Kuo A."/>
            <person name="Liang C."/>
            <person name="Lipzen A."/>
            <person name="Lutzoni F."/>
            <person name="Magnuson J."/>
            <person name="Mondo S."/>
            <person name="Nolan M."/>
            <person name="Ohm R."/>
            <person name="Pangilinan J."/>
            <person name="Park H.-J."/>
            <person name="Ramirez L."/>
            <person name="Alfaro M."/>
            <person name="Sun H."/>
            <person name="Tritt A."/>
            <person name="Yoshinaga Y."/>
            <person name="Zwiers L.-H."/>
            <person name="Turgeon B."/>
            <person name="Goodwin S."/>
            <person name="Spatafora J."/>
            <person name="Crous P."/>
            <person name="Grigoriev I."/>
        </authorList>
    </citation>
    <scope>NUCLEOTIDE SEQUENCE [LARGE SCALE GENOMIC DNA]</scope>
    <source>
        <strain evidence="3">CECT 20119</strain>
    </source>
</reference>
<evidence type="ECO:0000313" key="2">
    <source>
        <dbReference type="EMBL" id="KAF2226683.1"/>
    </source>
</evidence>
<dbReference type="Proteomes" id="UP000799538">
    <property type="component" value="Unassembled WGS sequence"/>
</dbReference>
<organism evidence="2 3">
    <name type="scientific">Elsinoe ampelina</name>
    <dbReference type="NCBI Taxonomy" id="302913"/>
    <lineage>
        <taxon>Eukaryota</taxon>
        <taxon>Fungi</taxon>
        <taxon>Dikarya</taxon>
        <taxon>Ascomycota</taxon>
        <taxon>Pezizomycotina</taxon>
        <taxon>Dothideomycetes</taxon>
        <taxon>Dothideomycetidae</taxon>
        <taxon>Myriangiales</taxon>
        <taxon>Elsinoaceae</taxon>
        <taxon>Elsinoe</taxon>
    </lineage>
</organism>
<keyword evidence="1" id="KW-0472">Membrane</keyword>
<sequence length="79" mass="9413">MIGLSPFRRSCFRAWRRRSFGTGKQAKHRSSLRFSDEGLTDRLNFTRNHDSHFTATLICLLLRLHVIYCIYLHTRGPYR</sequence>
<keyword evidence="1" id="KW-0812">Transmembrane</keyword>
<gene>
    <name evidence="2" type="ORF">BDZ85DRAFT_53137</name>
</gene>
<accession>A0A6A6GMW0</accession>
<name>A0A6A6GMW0_9PEZI</name>
<evidence type="ECO:0000256" key="1">
    <source>
        <dbReference type="SAM" id="Phobius"/>
    </source>
</evidence>
<protein>
    <submittedName>
        <fullName evidence="2">Uncharacterized protein</fullName>
    </submittedName>
</protein>
<proteinExistence type="predicted"/>
<evidence type="ECO:0000313" key="3">
    <source>
        <dbReference type="Proteomes" id="UP000799538"/>
    </source>
</evidence>
<keyword evidence="1" id="KW-1133">Transmembrane helix</keyword>
<keyword evidence="3" id="KW-1185">Reference proteome</keyword>
<dbReference type="AlphaFoldDB" id="A0A6A6GMW0"/>
<dbReference type="EMBL" id="ML992502">
    <property type="protein sequence ID" value="KAF2226683.1"/>
    <property type="molecule type" value="Genomic_DNA"/>
</dbReference>
<feature type="transmembrane region" description="Helical" evidence="1">
    <location>
        <begin position="53"/>
        <end position="72"/>
    </location>
</feature>